<dbReference type="AlphaFoldDB" id="A0AAE3VKB1"/>
<dbReference type="InterPro" id="IPR049492">
    <property type="entry name" value="BD-FAE-like_dom"/>
</dbReference>
<gene>
    <name evidence="3" type="ORF">J3R75_003801</name>
</gene>
<organism evidence="3 4">
    <name type="scientific">Oligosphaera ethanolica</name>
    <dbReference type="NCBI Taxonomy" id="760260"/>
    <lineage>
        <taxon>Bacteria</taxon>
        <taxon>Pseudomonadati</taxon>
        <taxon>Lentisphaerota</taxon>
        <taxon>Oligosphaeria</taxon>
        <taxon>Oligosphaerales</taxon>
        <taxon>Oligosphaeraceae</taxon>
        <taxon>Oligosphaera</taxon>
    </lineage>
</organism>
<reference evidence="3" key="1">
    <citation type="submission" date="2023-07" db="EMBL/GenBank/DDBJ databases">
        <title>Genomic Encyclopedia of Type Strains, Phase IV (KMG-IV): sequencing the most valuable type-strain genomes for metagenomic binning, comparative biology and taxonomic classification.</title>
        <authorList>
            <person name="Goeker M."/>
        </authorList>
    </citation>
    <scope>NUCLEOTIDE SEQUENCE</scope>
    <source>
        <strain evidence="3">DSM 24202</strain>
    </source>
</reference>
<dbReference type="Pfam" id="PF20434">
    <property type="entry name" value="BD-FAE"/>
    <property type="match status" value="1"/>
</dbReference>
<evidence type="ECO:0000259" key="2">
    <source>
        <dbReference type="Pfam" id="PF20434"/>
    </source>
</evidence>
<comment type="caution">
    <text evidence="3">The sequence shown here is derived from an EMBL/GenBank/DDBJ whole genome shotgun (WGS) entry which is preliminary data.</text>
</comment>
<dbReference type="InterPro" id="IPR029058">
    <property type="entry name" value="AB_hydrolase_fold"/>
</dbReference>
<dbReference type="RefSeq" id="WP_307264854.1">
    <property type="nucleotide sequence ID" value="NZ_JAUSVL010000001.1"/>
</dbReference>
<evidence type="ECO:0000313" key="4">
    <source>
        <dbReference type="Proteomes" id="UP001238163"/>
    </source>
</evidence>
<proteinExistence type="predicted"/>
<dbReference type="PANTHER" id="PTHR48081:SF6">
    <property type="entry name" value="PEPTIDASE S9 PROLYL OLIGOPEPTIDASE CATALYTIC DOMAIN-CONTAINING PROTEIN"/>
    <property type="match status" value="1"/>
</dbReference>
<protein>
    <submittedName>
        <fullName evidence="3">Acetyl esterase/lipase</fullName>
    </submittedName>
</protein>
<feature type="domain" description="BD-FAE-like" evidence="2">
    <location>
        <begin position="29"/>
        <end position="225"/>
    </location>
</feature>
<dbReference type="Gene3D" id="3.40.50.1820">
    <property type="entry name" value="alpha/beta hydrolase"/>
    <property type="match status" value="1"/>
</dbReference>
<name>A0AAE3VKB1_9BACT</name>
<dbReference type="PANTHER" id="PTHR48081">
    <property type="entry name" value="AB HYDROLASE SUPERFAMILY PROTEIN C4A8.06C"/>
    <property type="match status" value="1"/>
</dbReference>
<dbReference type="SUPFAM" id="SSF53474">
    <property type="entry name" value="alpha/beta-Hydrolases"/>
    <property type="match status" value="1"/>
</dbReference>
<evidence type="ECO:0000256" key="1">
    <source>
        <dbReference type="ARBA" id="ARBA00022801"/>
    </source>
</evidence>
<evidence type="ECO:0000313" key="3">
    <source>
        <dbReference type="EMBL" id="MDQ0291694.1"/>
    </source>
</evidence>
<dbReference type="InterPro" id="IPR050300">
    <property type="entry name" value="GDXG_lipolytic_enzyme"/>
</dbReference>
<dbReference type="Proteomes" id="UP001238163">
    <property type="component" value="Unassembled WGS sequence"/>
</dbReference>
<sequence>MAKKMTVLLWRDGAPGAMGDAVADKPDLTLYVPEGDGPFSCVVICPGGGYGAKAAHEGEPIALWLNSIGIAGAVVQYRVSPYRYPVPADDARRAIRLLRAKAGDWSIDPKHIGILGFSAGGHCATTAATIFAASNLNDDDPVDRESSRPDALIACYPVITFGEKRHDGSMRNLLKDKDGQVDPAMQDYLSLEKRVTPETPPTFLWHTADDGGVPVENSLLFATALRINKVPFALHVFPHGPHGLGLASNNPSVGQWPSLCGNWLKSIGF</sequence>
<dbReference type="EMBL" id="JAUSVL010000001">
    <property type="protein sequence ID" value="MDQ0291694.1"/>
    <property type="molecule type" value="Genomic_DNA"/>
</dbReference>
<accession>A0AAE3VKB1</accession>
<dbReference type="GO" id="GO:0016787">
    <property type="term" value="F:hydrolase activity"/>
    <property type="evidence" value="ECO:0007669"/>
    <property type="project" value="UniProtKB-KW"/>
</dbReference>
<keyword evidence="4" id="KW-1185">Reference proteome</keyword>
<keyword evidence="1" id="KW-0378">Hydrolase</keyword>